<evidence type="ECO:0000313" key="1">
    <source>
        <dbReference type="EMBL" id="TID23641.1"/>
    </source>
</evidence>
<dbReference type="AlphaFoldDB" id="A0A4Z1PEQ2"/>
<dbReference type="Proteomes" id="UP000298493">
    <property type="component" value="Unassembled WGS sequence"/>
</dbReference>
<evidence type="ECO:0000313" key="2">
    <source>
        <dbReference type="Proteomes" id="UP000298493"/>
    </source>
</evidence>
<accession>A0A4Z1PEQ2</accession>
<reference evidence="1 2" key="1">
    <citation type="submission" date="2019-04" db="EMBL/GenBank/DDBJ databases">
        <title>High contiguity whole genome sequence and gene annotation resource for two Venturia nashicola isolates.</title>
        <authorList>
            <person name="Prokchorchik M."/>
            <person name="Won K."/>
            <person name="Lee Y."/>
            <person name="Choi E.D."/>
            <person name="Segonzac C."/>
            <person name="Sohn K.H."/>
        </authorList>
    </citation>
    <scope>NUCLEOTIDE SEQUENCE [LARGE SCALE GENOMIC DNA]</scope>
    <source>
        <strain evidence="1 2">PRI2</strain>
    </source>
</reference>
<name>A0A4Z1PEQ2_9PEZI</name>
<proteinExistence type="predicted"/>
<keyword evidence="2" id="KW-1185">Reference proteome</keyword>
<protein>
    <submittedName>
        <fullName evidence="1">Uncharacterized protein</fullName>
    </submittedName>
</protein>
<sequence length="97" mass="10586">MATYFSTKNIMATASMDEPIAHFAKGTRAFSSVANARLHPRTTNNIKAPMPHEVDQLAGFLVDELMPEGLKSLKSALRRGGIYVLGDELGDQILKLV</sequence>
<organism evidence="1 2">
    <name type="scientific">Venturia nashicola</name>
    <dbReference type="NCBI Taxonomy" id="86259"/>
    <lineage>
        <taxon>Eukaryota</taxon>
        <taxon>Fungi</taxon>
        <taxon>Dikarya</taxon>
        <taxon>Ascomycota</taxon>
        <taxon>Pezizomycotina</taxon>
        <taxon>Dothideomycetes</taxon>
        <taxon>Pleosporomycetidae</taxon>
        <taxon>Venturiales</taxon>
        <taxon>Venturiaceae</taxon>
        <taxon>Venturia</taxon>
    </lineage>
</organism>
<comment type="caution">
    <text evidence="1">The sequence shown here is derived from an EMBL/GenBank/DDBJ whole genome shotgun (WGS) entry which is preliminary data.</text>
</comment>
<dbReference type="EMBL" id="SNSC02000006">
    <property type="protein sequence ID" value="TID23641.1"/>
    <property type="molecule type" value="Genomic_DNA"/>
</dbReference>
<gene>
    <name evidence="1" type="ORF">E6O75_ATG03277</name>
</gene>